<dbReference type="Gene3D" id="3.40.50.1110">
    <property type="entry name" value="SGNH hydrolase"/>
    <property type="match status" value="1"/>
</dbReference>
<organism evidence="5 6">
    <name type="scientific">Bacteroides reticulotermitis</name>
    <dbReference type="NCBI Taxonomy" id="1133319"/>
    <lineage>
        <taxon>Bacteria</taxon>
        <taxon>Pseudomonadati</taxon>
        <taxon>Bacteroidota</taxon>
        <taxon>Bacteroidia</taxon>
        <taxon>Bacteroidales</taxon>
        <taxon>Bacteroidaceae</taxon>
        <taxon>Bacteroides</taxon>
    </lineage>
</organism>
<dbReference type="Proteomes" id="UP000560658">
    <property type="component" value="Unassembled WGS sequence"/>
</dbReference>
<keyword evidence="3" id="KW-0378">Hydrolase</keyword>
<evidence type="ECO:0000313" key="6">
    <source>
        <dbReference type="Proteomes" id="UP000560658"/>
    </source>
</evidence>
<dbReference type="RefSeq" id="WP_317168574.1">
    <property type="nucleotide sequence ID" value="NZ_JACIER010000018.1"/>
</dbReference>
<evidence type="ECO:0000256" key="3">
    <source>
        <dbReference type="ARBA" id="ARBA00022801"/>
    </source>
</evidence>
<dbReference type="PANTHER" id="PTHR34216:SF3">
    <property type="entry name" value="POLY-BETA-1,6-N-ACETYL-D-GLUCOSAMINE N-DEACETYLASE"/>
    <property type="match status" value="1"/>
</dbReference>
<evidence type="ECO:0000313" key="5">
    <source>
        <dbReference type="EMBL" id="MBB4045776.1"/>
    </source>
</evidence>
<dbReference type="SUPFAM" id="SSF88713">
    <property type="entry name" value="Glycoside hydrolase/deacetylase"/>
    <property type="match status" value="1"/>
</dbReference>
<feature type="domain" description="NodB homology" evidence="4">
    <location>
        <begin position="284"/>
        <end position="568"/>
    </location>
</feature>
<dbReference type="CDD" id="cd10918">
    <property type="entry name" value="CE4_NodB_like_5s_6s"/>
    <property type="match status" value="1"/>
</dbReference>
<comment type="caution">
    <text evidence="5">The sequence shown here is derived from an EMBL/GenBank/DDBJ whole genome shotgun (WGS) entry which is preliminary data.</text>
</comment>
<accession>A0A840D2D1</accession>
<dbReference type="InterPro" id="IPR011330">
    <property type="entry name" value="Glyco_hydro/deAcase_b/a-brl"/>
</dbReference>
<sequence length="568" mass="64756">MFITAGQSNTDGRVSNKLLPEYIKKLAIDTVYFKDGAYKYCKISQNRNDGHFIPYFPKGRISEGFWTYDAVTYYLLEQVLQENFYVVKYVVGGTSIQYPNDTAKGRYWSANTEWLEKTVSFEKKGKSLLLSFTDAIDAAIDSTLSKLEGGYQIDAFLWHQGESDDRYAGKYYDNLKAVIAYVRNHLTEKTGKDYSKLPFVFGSIPESNRHYKPEIDAAMKRIANEDPNAYLIDMSAQELQKDRTHFNEKSAEYLGKKVYKTLDKILILNGSGFRVARYKDDKACAISFTFDDGLAEHYSLVAPAMEKLGFRGTFWVNGRTIADTTYQRGFARMTWSQMKKMADKGHEISSHGWAHRNVTKLSPEELHHELEHNDTVIFQNTGVFPRTFCYPGNAKNNETIAFAEKNRIGTRTLQFSVGGKSTRENLDRRLADLLGNKGWGVTMTHGITYGYDHFSDAGIFWEYLKKVKTLEDRIWVGTFREVAAYVKEQKAVTCDVAKTDKGFSVVPRLALDKNLFTEPLTAVIGRKGIKKVAVRQGKKKLKVRILQDKALFDFDPFGGKIDVEVINK</sequence>
<gene>
    <name evidence="5" type="ORF">GGR06_003598</name>
</gene>
<dbReference type="GO" id="GO:0016788">
    <property type="term" value="F:hydrolase activity, acting on ester bonds"/>
    <property type="evidence" value="ECO:0007669"/>
    <property type="project" value="UniProtKB-ARBA"/>
</dbReference>
<dbReference type="PANTHER" id="PTHR34216">
    <property type="match status" value="1"/>
</dbReference>
<evidence type="ECO:0000256" key="2">
    <source>
        <dbReference type="ARBA" id="ARBA00022729"/>
    </source>
</evidence>
<keyword evidence="2" id="KW-0732">Signal</keyword>
<dbReference type="Pfam" id="PF01522">
    <property type="entry name" value="Polysacc_deac_1"/>
    <property type="match status" value="1"/>
</dbReference>
<dbReference type="InterPro" id="IPR005181">
    <property type="entry name" value="SASA"/>
</dbReference>
<dbReference type="SUPFAM" id="SSF52266">
    <property type="entry name" value="SGNH hydrolase"/>
    <property type="match status" value="1"/>
</dbReference>
<dbReference type="Pfam" id="PF03629">
    <property type="entry name" value="SASA"/>
    <property type="match status" value="1"/>
</dbReference>
<name>A0A840D2D1_9BACE</name>
<evidence type="ECO:0000256" key="1">
    <source>
        <dbReference type="ARBA" id="ARBA00004613"/>
    </source>
</evidence>
<keyword evidence="6" id="KW-1185">Reference proteome</keyword>
<reference evidence="5" key="1">
    <citation type="submission" date="2020-08" db="EMBL/GenBank/DDBJ databases">
        <title>Genomic Encyclopedia of Type Strains, Phase IV (KMG-IV): sequencing the most valuable type-strain genomes for metagenomic binning, comparative biology and taxonomic classification.</title>
        <authorList>
            <person name="Goeker M."/>
        </authorList>
    </citation>
    <scope>NUCLEOTIDE SEQUENCE [LARGE SCALE GENOMIC DNA]</scope>
    <source>
        <strain evidence="5">DSM 105720</strain>
    </source>
</reference>
<dbReference type="Gene3D" id="3.20.20.370">
    <property type="entry name" value="Glycoside hydrolase/deacetylase"/>
    <property type="match status" value="1"/>
</dbReference>
<evidence type="ECO:0000259" key="4">
    <source>
        <dbReference type="PROSITE" id="PS51677"/>
    </source>
</evidence>
<dbReference type="AlphaFoldDB" id="A0A840D2D1"/>
<dbReference type="GO" id="GO:0005576">
    <property type="term" value="C:extracellular region"/>
    <property type="evidence" value="ECO:0007669"/>
    <property type="project" value="UniProtKB-SubCell"/>
</dbReference>
<dbReference type="InterPro" id="IPR051398">
    <property type="entry name" value="Polysacch_Deacetylase"/>
</dbReference>
<dbReference type="InterPro" id="IPR036514">
    <property type="entry name" value="SGNH_hydro_sf"/>
</dbReference>
<dbReference type="GO" id="GO:0005975">
    <property type="term" value="P:carbohydrate metabolic process"/>
    <property type="evidence" value="ECO:0007669"/>
    <property type="project" value="InterPro"/>
</dbReference>
<proteinExistence type="predicted"/>
<dbReference type="EMBL" id="JACIER010000018">
    <property type="protein sequence ID" value="MBB4045776.1"/>
    <property type="molecule type" value="Genomic_DNA"/>
</dbReference>
<comment type="subcellular location">
    <subcellularLocation>
        <location evidence="1">Secreted</location>
    </subcellularLocation>
</comment>
<dbReference type="GO" id="GO:0016810">
    <property type="term" value="F:hydrolase activity, acting on carbon-nitrogen (but not peptide) bonds"/>
    <property type="evidence" value="ECO:0007669"/>
    <property type="project" value="InterPro"/>
</dbReference>
<dbReference type="InterPro" id="IPR002509">
    <property type="entry name" value="NODB_dom"/>
</dbReference>
<protein>
    <submittedName>
        <fullName evidence="5">Peptidoglycan/xylan/chitin deacetylase (PgdA/CDA1 family)</fullName>
    </submittedName>
</protein>
<dbReference type="PROSITE" id="PS51677">
    <property type="entry name" value="NODB"/>
    <property type="match status" value="1"/>
</dbReference>